<proteinExistence type="predicted"/>
<dbReference type="EMBL" id="FQUW01000048">
    <property type="protein sequence ID" value="SHF65416.1"/>
    <property type="molecule type" value="Genomic_DNA"/>
</dbReference>
<accession>A0A1M5DER1</accession>
<gene>
    <name evidence="1" type="ORF">SAMN02745218_02807</name>
</gene>
<evidence type="ECO:0000313" key="2">
    <source>
        <dbReference type="Proteomes" id="UP000184196"/>
    </source>
</evidence>
<name>A0A1M5DER1_9FIRM</name>
<organism evidence="1 2">
    <name type="scientific">Desulfofundulus australicus DSM 11792</name>
    <dbReference type="NCBI Taxonomy" id="1121425"/>
    <lineage>
        <taxon>Bacteria</taxon>
        <taxon>Bacillati</taxon>
        <taxon>Bacillota</taxon>
        <taxon>Clostridia</taxon>
        <taxon>Eubacteriales</taxon>
        <taxon>Peptococcaceae</taxon>
        <taxon>Desulfofundulus</taxon>
    </lineage>
</organism>
<protein>
    <submittedName>
        <fullName evidence="1">Uncharacterized protein</fullName>
    </submittedName>
</protein>
<evidence type="ECO:0000313" key="1">
    <source>
        <dbReference type="EMBL" id="SHF65416.1"/>
    </source>
</evidence>
<sequence>MKIIQHVYNSFLQVATLIFEKLEKGIDYPRFQLELQDVLNELGRNICKEVLEAADDYVRQHRNERAGWVVVRRDE</sequence>
<keyword evidence="2" id="KW-1185">Reference proteome</keyword>
<reference evidence="2" key="1">
    <citation type="submission" date="2016-11" db="EMBL/GenBank/DDBJ databases">
        <authorList>
            <person name="Varghese N."/>
            <person name="Submissions S."/>
        </authorList>
    </citation>
    <scope>NUCLEOTIDE SEQUENCE [LARGE SCALE GENOMIC DNA]</scope>
    <source>
        <strain evidence="2">DSM 11792</strain>
    </source>
</reference>
<feature type="non-terminal residue" evidence="1">
    <location>
        <position position="75"/>
    </location>
</feature>
<dbReference type="Proteomes" id="UP000184196">
    <property type="component" value="Unassembled WGS sequence"/>
</dbReference>
<dbReference type="AlphaFoldDB" id="A0A1M5DER1"/>